<feature type="non-terminal residue" evidence="2">
    <location>
        <position position="36"/>
    </location>
</feature>
<sequence length="36" mass="4233">MINFDVLEYDLGNNFNITTDRFSCSYRGYYLISGMV</sequence>
<dbReference type="AlphaFoldDB" id="X1EMB4"/>
<dbReference type="SUPFAM" id="SSF49842">
    <property type="entry name" value="TNF-like"/>
    <property type="match status" value="1"/>
</dbReference>
<dbReference type="InterPro" id="IPR001073">
    <property type="entry name" value="C1q_dom"/>
</dbReference>
<name>X1EMB4_9ZZZZ</name>
<evidence type="ECO:0000259" key="1">
    <source>
        <dbReference type="PROSITE" id="PS50871"/>
    </source>
</evidence>
<gene>
    <name evidence="2" type="ORF">S01H4_55425</name>
</gene>
<dbReference type="EMBL" id="BART01031988">
    <property type="protein sequence ID" value="GAH18274.1"/>
    <property type="molecule type" value="Genomic_DNA"/>
</dbReference>
<comment type="caution">
    <text evidence="2">The sequence shown here is derived from an EMBL/GenBank/DDBJ whole genome shotgun (WGS) entry which is preliminary data.</text>
</comment>
<proteinExistence type="predicted"/>
<dbReference type="PROSITE" id="PS50871">
    <property type="entry name" value="C1Q"/>
    <property type="match status" value="1"/>
</dbReference>
<protein>
    <recommendedName>
        <fullName evidence="1">C1q domain-containing protein</fullName>
    </recommendedName>
</protein>
<dbReference type="Gene3D" id="2.60.120.40">
    <property type="match status" value="1"/>
</dbReference>
<evidence type="ECO:0000313" key="2">
    <source>
        <dbReference type="EMBL" id="GAH18274.1"/>
    </source>
</evidence>
<dbReference type="InterPro" id="IPR008983">
    <property type="entry name" value="Tumour_necrosis_fac-like_dom"/>
</dbReference>
<reference evidence="2" key="1">
    <citation type="journal article" date="2014" name="Front. Microbiol.">
        <title>High frequency of phylogenetically diverse reductive dehalogenase-homologous genes in deep subseafloor sedimentary metagenomes.</title>
        <authorList>
            <person name="Kawai M."/>
            <person name="Futagami T."/>
            <person name="Toyoda A."/>
            <person name="Takaki Y."/>
            <person name="Nishi S."/>
            <person name="Hori S."/>
            <person name="Arai W."/>
            <person name="Tsubouchi T."/>
            <person name="Morono Y."/>
            <person name="Uchiyama I."/>
            <person name="Ito T."/>
            <person name="Fujiyama A."/>
            <person name="Inagaki F."/>
            <person name="Takami H."/>
        </authorList>
    </citation>
    <scope>NUCLEOTIDE SEQUENCE</scope>
    <source>
        <strain evidence="2">Expedition CK06-06</strain>
    </source>
</reference>
<feature type="domain" description="C1q" evidence="1">
    <location>
        <begin position="1"/>
        <end position="36"/>
    </location>
</feature>
<accession>X1EMB4</accession>
<organism evidence="2">
    <name type="scientific">marine sediment metagenome</name>
    <dbReference type="NCBI Taxonomy" id="412755"/>
    <lineage>
        <taxon>unclassified sequences</taxon>
        <taxon>metagenomes</taxon>
        <taxon>ecological metagenomes</taxon>
    </lineage>
</organism>